<proteinExistence type="predicted"/>
<keyword evidence="3" id="KW-1185">Reference proteome</keyword>
<protein>
    <recommendedName>
        <fullName evidence="4">CopG family transcriptional regulator</fullName>
    </recommendedName>
</protein>
<dbReference type="EMBL" id="JBIQWL010000015">
    <property type="protein sequence ID" value="MFH8253038.1"/>
    <property type="molecule type" value="Genomic_DNA"/>
</dbReference>
<sequence>MTTDDVGAADASNEDRAEKPGRADKGVQVTLEQPVMDMLTEYKARTEMSHPNILFDALEYSYDELADLIKDRATRLEPDRKKLFERPSSPARHEDVKTETFVVRMTQANKDVIEDMWKRLEAPSRTAMLAAAYKHYLTAMTKTDEPERKRSK</sequence>
<dbReference type="Proteomes" id="UP001610861">
    <property type="component" value="Unassembled WGS sequence"/>
</dbReference>
<organism evidence="2 3">
    <name type="scientific">Microbacterium alkaliflavum</name>
    <dbReference type="NCBI Taxonomy" id="3248839"/>
    <lineage>
        <taxon>Bacteria</taxon>
        <taxon>Bacillati</taxon>
        <taxon>Actinomycetota</taxon>
        <taxon>Actinomycetes</taxon>
        <taxon>Micrococcales</taxon>
        <taxon>Microbacteriaceae</taxon>
        <taxon>Microbacterium</taxon>
    </lineage>
</organism>
<evidence type="ECO:0008006" key="4">
    <source>
        <dbReference type="Google" id="ProtNLM"/>
    </source>
</evidence>
<feature type="compositionally biased region" description="Basic and acidic residues" evidence="1">
    <location>
        <begin position="13"/>
        <end position="25"/>
    </location>
</feature>
<dbReference type="RefSeq" id="WP_397558466.1">
    <property type="nucleotide sequence ID" value="NZ_JBIQWL010000015.1"/>
</dbReference>
<accession>A0ABW7QF86</accession>
<feature type="region of interest" description="Disordered" evidence="1">
    <location>
        <begin position="1"/>
        <end position="27"/>
    </location>
</feature>
<evidence type="ECO:0000313" key="3">
    <source>
        <dbReference type="Proteomes" id="UP001610861"/>
    </source>
</evidence>
<reference evidence="2 3" key="1">
    <citation type="submission" date="2024-09" db="EMBL/GenBank/DDBJ databases">
        <authorList>
            <person name="Pan X."/>
        </authorList>
    </citation>
    <scope>NUCLEOTIDE SEQUENCE [LARGE SCALE GENOMIC DNA]</scope>
    <source>
        <strain evidence="2 3">B2969</strain>
    </source>
</reference>
<name>A0ABW7QF86_9MICO</name>
<gene>
    <name evidence="2" type="ORF">ACH3VR_21910</name>
</gene>
<evidence type="ECO:0000313" key="2">
    <source>
        <dbReference type="EMBL" id="MFH8253038.1"/>
    </source>
</evidence>
<evidence type="ECO:0000256" key="1">
    <source>
        <dbReference type="SAM" id="MobiDB-lite"/>
    </source>
</evidence>
<comment type="caution">
    <text evidence="2">The sequence shown here is derived from an EMBL/GenBank/DDBJ whole genome shotgun (WGS) entry which is preliminary data.</text>
</comment>